<dbReference type="InterPro" id="IPR016169">
    <property type="entry name" value="FAD-bd_PCMH_sub2"/>
</dbReference>
<gene>
    <name evidence="5" type="primary">pucC</name>
    <name evidence="5" type="ORF">BpJC7_16430</name>
</gene>
<dbReference type="EMBL" id="BKZQ01000018">
    <property type="protein sequence ID" value="GER70340.1"/>
    <property type="molecule type" value="Genomic_DNA"/>
</dbReference>
<reference evidence="5 6" key="1">
    <citation type="submission" date="2019-09" db="EMBL/GenBank/DDBJ databases">
        <title>Draft genome sequence of Bacillus sp. JC-7.</title>
        <authorList>
            <person name="Tanaka N."/>
            <person name="Shiwa Y."/>
            <person name="Fujita N."/>
            <person name="Tanasupawat S."/>
        </authorList>
    </citation>
    <scope>NUCLEOTIDE SEQUENCE [LARGE SCALE GENOMIC DNA]</scope>
    <source>
        <strain evidence="5 6">JC-7</strain>
    </source>
</reference>
<dbReference type="GO" id="GO:0016491">
    <property type="term" value="F:oxidoreductase activity"/>
    <property type="evidence" value="ECO:0007669"/>
    <property type="project" value="UniProtKB-KW"/>
</dbReference>
<dbReference type="Gene3D" id="3.30.465.10">
    <property type="match status" value="1"/>
</dbReference>
<dbReference type="SUPFAM" id="SSF56176">
    <property type="entry name" value="FAD-binding/transporter-associated domain-like"/>
    <property type="match status" value="1"/>
</dbReference>
<dbReference type="PANTHER" id="PTHR42659:SF2">
    <property type="entry name" value="XANTHINE DEHYDROGENASE SUBUNIT C-RELATED"/>
    <property type="match status" value="1"/>
</dbReference>
<sequence length="298" mass="32415">MAGQDKMAAVPQAVYRPASVEEAWALKQKFGGAAALIAGGTLLQMKREQGAVFPPCLISLEHIKELYDIHVSAQNLAIGSCVRLSDLRKNSLIEKDWHILHEAVRRVAAPAVRNRATIGGNVCYMSGDTIPALLSLGAKAVWFDGDYKTDDLQVFLQQAPLHPSCILTAILLPEPPAVEKKICFYQKIGRRAAFTPSLTVVSFFAGLTNENRVEQIRIAAGGGSSFPKRLTACEQFLKGKVLAEEVMAVAHEKIMEEYDPLPDAFATVDYRKKAASNLIVSTFISFLNGKDGADEAEA</sequence>
<name>A0A5J4JII1_9BACI</name>
<dbReference type="SMART" id="SM01092">
    <property type="entry name" value="CO_deh_flav_C"/>
    <property type="match status" value="1"/>
</dbReference>
<evidence type="ECO:0000313" key="5">
    <source>
        <dbReference type="EMBL" id="GER70340.1"/>
    </source>
</evidence>
<dbReference type="InterPro" id="IPR036318">
    <property type="entry name" value="FAD-bd_PCMH-like_sf"/>
</dbReference>
<dbReference type="GO" id="GO:0071949">
    <property type="term" value="F:FAD binding"/>
    <property type="evidence" value="ECO:0007669"/>
    <property type="project" value="InterPro"/>
</dbReference>
<protein>
    <submittedName>
        <fullName evidence="5">Xanthine dehydrogenase subunit C</fullName>
    </submittedName>
</protein>
<dbReference type="RefSeq" id="WP_172967502.1">
    <property type="nucleotide sequence ID" value="NZ_BKZP01000014.1"/>
</dbReference>
<dbReference type="Pfam" id="PF03450">
    <property type="entry name" value="CO_deh_flav_C"/>
    <property type="match status" value="1"/>
</dbReference>
<dbReference type="InterPro" id="IPR036683">
    <property type="entry name" value="CO_DH_flav_C_dom_sf"/>
</dbReference>
<dbReference type="PANTHER" id="PTHR42659">
    <property type="entry name" value="XANTHINE DEHYDROGENASE SUBUNIT C-RELATED"/>
    <property type="match status" value="1"/>
</dbReference>
<evidence type="ECO:0000313" key="6">
    <source>
        <dbReference type="Proteomes" id="UP000391919"/>
    </source>
</evidence>
<keyword evidence="3" id="KW-0560">Oxidoreductase</keyword>
<proteinExistence type="predicted"/>
<dbReference type="Gene3D" id="3.30.390.50">
    <property type="entry name" value="CO dehydrogenase flavoprotein, C-terminal domain"/>
    <property type="match status" value="1"/>
</dbReference>
<evidence type="ECO:0000259" key="4">
    <source>
        <dbReference type="PROSITE" id="PS51387"/>
    </source>
</evidence>
<dbReference type="SUPFAM" id="SSF55447">
    <property type="entry name" value="CO dehydrogenase flavoprotein C-terminal domain-like"/>
    <property type="match status" value="1"/>
</dbReference>
<dbReference type="Pfam" id="PF00941">
    <property type="entry name" value="FAD_binding_5"/>
    <property type="match status" value="1"/>
</dbReference>
<dbReference type="PROSITE" id="PS51387">
    <property type="entry name" value="FAD_PCMH"/>
    <property type="match status" value="1"/>
</dbReference>
<dbReference type="InterPro" id="IPR002346">
    <property type="entry name" value="Mopterin_DH_FAD-bd"/>
</dbReference>
<dbReference type="AlphaFoldDB" id="A0A5J4JII1"/>
<dbReference type="InterPro" id="IPR016167">
    <property type="entry name" value="FAD-bd_PCMH_sub1"/>
</dbReference>
<keyword evidence="6" id="KW-1185">Reference proteome</keyword>
<organism evidence="5 6">
    <name type="scientific">Weizmannia acidilactici</name>
    <dbReference type="NCBI Taxonomy" id="2607726"/>
    <lineage>
        <taxon>Bacteria</taxon>
        <taxon>Bacillati</taxon>
        <taxon>Bacillota</taxon>
        <taxon>Bacilli</taxon>
        <taxon>Bacillales</taxon>
        <taxon>Bacillaceae</taxon>
        <taxon>Heyndrickxia</taxon>
    </lineage>
</organism>
<dbReference type="Proteomes" id="UP000391919">
    <property type="component" value="Unassembled WGS sequence"/>
</dbReference>
<evidence type="ECO:0000256" key="3">
    <source>
        <dbReference type="ARBA" id="ARBA00023002"/>
    </source>
</evidence>
<keyword evidence="1" id="KW-0285">Flavoprotein</keyword>
<dbReference type="InterPro" id="IPR005107">
    <property type="entry name" value="CO_DH_flav_C"/>
</dbReference>
<evidence type="ECO:0000256" key="2">
    <source>
        <dbReference type="ARBA" id="ARBA00022827"/>
    </source>
</evidence>
<evidence type="ECO:0000256" key="1">
    <source>
        <dbReference type="ARBA" id="ARBA00022630"/>
    </source>
</evidence>
<keyword evidence="2" id="KW-0274">FAD</keyword>
<dbReference type="Gene3D" id="3.30.43.10">
    <property type="entry name" value="Uridine Diphospho-n-acetylenolpyruvylglucosamine Reductase, domain 2"/>
    <property type="match status" value="1"/>
</dbReference>
<comment type="caution">
    <text evidence="5">The sequence shown here is derived from an EMBL/GenBank/DDBJ whole genome shotgun (WGS) entry which is preliminary data.</text>
</comment>
<feature type="domain" description="FAD-binding PCMH-type" evidence="4">
    <location>
        <begin position="7"/>
        <end position="177"/>
    </location>
</feature>
<dbReference type="InterPro" id="IPR051312">
    <property type="entry name" value="Diverse_Substr_Oxidored"/>
</dbReference>
<accession>A0A5J4JII1</accession>
<dbReference type="InterPro" id="IPR016166">
    <property type="entry name" value="FAD-bd_PCMH"/>
</dbReference>